<dbReference type="SUPFAM" id="SSF54695">
    <property type="entry name" value="POZ domain"/>
    <property type="match status" value="1"/>
</dbReference>
<reference evidence="1 2" key="1">
    <citation type="journal article" date="2019" name="Nat. Ecol. Evol.">
        <title>Megaphylogeny resolves global patterns of mushroom evolution.</title>
        <authorList>
            <person name="Varga T."/>
            <person name="Krizsan K."/>
            <person name="Foldi C."/>
            <person name="Dima B."/>
            <person name="Sanchez-Garcia M."/>
            <person name="Sanchez-Ramirez S."/>
            <person name="Szollosi G.J."/>
            <person name="Szarkandi J.G."/>
            <person name="Papp V."/>
            <person name="Albert L."/>
            <person name="Andreopoulos W."/>
            <person name="Angelini C."/>
            <person name="Antonin V."/>
            <person name="Barry K.W."/>
            <person name="Bougher N.L."/>
            <person name="Buchanan P."/>
            <person name="Buyck B."/>
            <person name="Bense V."/>
            <person name="Catcheside P."/>
            <person name="Chovatia M."/>
            <person name="Cooper J."/>
            <person name="Damon W."/>
            <person name="Desjardin D."/>
            <person name="Finy P."/>
            <person name="Geml J."/>
            <person name="Haridas S."/>
            <person name="Hughes K."/>
            <person name="Justo A."/>
            <person name="Karasinski D."/>
            <person name="Kautmanova I."/>
            <person name="Kiss B."/>
            <person name="Kocsube S."/>
            <person name="Kotiranta H."/>
            <person name="LaButti K.M."/>
            <person name="Lechner B.E."/>
            <person name="Liimatainen K."/>
            <person name="Lipzen A."/>
            <person name="Lukacs Z."/>
            <person name="Mihaltcheva S."/>
            <person name="Morgado L.N."/>
            <person name="Niskanen T."/>
            <person name="Noordeloos M.E."/>
            <person name="Ohm R.A."/>
            <person name="Ortiz-Santana B."/>
            <person name="Ovrebo C."/>
            <person name="Racz N."/>
            <person name="Riley R."/>
            <person name="Savchenko A."/>
            <person name="Shiryaev A."/>
            <person name="Soop K."/>
            <person name="Spirin V."/>
            <person name="Szebenyi C."/>
            <person name="Tomsovsky M."/>
            <person name="Tulloss R.E."/>
            <person name="Uehling J."/>
            <person name="Grigoriev I.V."/>
            <person name="Vagvolgyi C."/>
            <person name="Papp T."/>
            <person name="Martin F.M."/>
            <person name="Miettinen O."/>
            <person name="Hibbett D.S."/>
            <person name="Nagy L.G."/>
        </authorList>
    </citation>
    <scope>NUCLEOTIDE SEQUENCE [LARGE SCALE GENOMIC DNA]</scope>
    <source>
        <strain evidence="1 2">CBS 962.96</strain>
    </source>
</reference>
<protein>
    <recommendedName>
        <fullName evidence="3">BTB domain-containing protein</fullName>
    </recommendedName>
</protein>
<evidence type="ECO:0008006" key="3">
    <source>
        <dbReference type="Google" id="ProtNLM"/>
    </source>
</evidence>
<dbReference type="OrthoDB" id="3184970at2759"/>
<dbReference type="AlphaFoldDB" id="A0A4V4HB64"/>
<dbReference type="Proteomes" id="UP000297245">
    <property type="component" value="Unassembled WGS sequence"/>
</dbReference>
<proteinExistence type="predicted"/>
<gene>
    <name evidence="1" type="ORF">K435DRAFT_769590</name>
</gene>
<name>A0A4V4HB64_DENBC</name>
<dbReference type="InterPro" id="IPR011333">
    <property type="entry name" value="SKP1/BTB/POZ_sf"/>
</dbReference>
<evidence type="ECO:0000313" key="2">
    <source>
        <dbReference type="Proteomes" id="UP000297245"/>
    </source>
</evidence>
<accession>A0A4V4HB64</accession>
<sequence>MSAETAQSKDKEKVSRIFNADTGGDIVFRSSDNVLFYIHQKNLEVLSEGFPPTSHTSTSLTEIVPLTETSSTLELLFQYTYHQMPPDLDNLNFQDLMNLAEAAEKYVIHYARKSCLTQIKKFIPKYPLRILSFSGEHGHEELIYEVAPQLMTLPLSKIVYTIPPGLYIPWSLCHDQLISEVPLELATSIFKEAEKLECDSFSEHDAYWHRKIRLWKKQILDERCPRSQVETLLNSVDPAYLKNIRCCTKFLMWRHATKDVTAEHIKDLRYFVEKHKSIMGWKNLNQGTN</sequence>
<keyword evidence="2" id="KW-1185">Reference proteome</keyword>
<dbReference type="EMBL" id="ML180245">
    <property type="protein sequence ID" value="THU78185.1"/>
    <property type="molecule type" value="Genomic_DNA"/>
</dbReference>
<organism evidence="1 2">
    <name type="scientific">Dendrothele bispora (strain CBS 962.96)</name>
    <dbReference type="NCBI Taxonomy" id="1314807"/>
    <lineage>
        <taxon>Eukaryota</taxon>
        <taxon>Fungi</taxon>
        <taxon>Dikarya</taxon>
        <taxon>Basidiomycota</taxon>
        <taxon>Agaricomycotina</taxon>
        <taxon>Agaricomycetes</taxon>
        <taxon>Agaricomycetidae</taxon>
        <taxon>Agaricales</taxon>
        <taxon>Agaricales incertae sedis</taxon>
        <taxon>Dendrothele</taxon>
    </lineage>
</organism>
<evidence type="ECO:0000313" key="1">
    <source>
        <dbReference type="EMBL" id="THU78185.1"/>
    </source>
</evidence>
<dbReference type="Gene3D" id="3.30.710.10">
    <property type="entry name" value="Potassium Channel Kv1.1, Chain A"/>
    <property type="match status" value="1"/>
</dbReference>